<evidence type="ECO:0000256" key="10">
    <source>
        <dbReference type="ARBA" id="ARBA00048205"/>
    </source>
</evidence>
<comment type="catalytic activity">
    <reaction evidence="10">
        <text>a 5,6-dihydrouridine in tRNA + NADP(+) = a uridine in tRNA + NADPH + H(+)</text>
        <dbReference type="Rhea" id="RHEA:23624"/>
        <dbReference type="Rhea" id="RHEA-COMP:13339"/>
        <dbReference type="Rhea" id="RHEA-COMP:13887"/>
        <dbReference type="ChEBI" id="CHEBI:15378"/>
        <dbReference type="ChEBI" id="CHEBI:57783"/>
        <dbReference type="ChEBI" id="CHEBI:58349"/>
        <dbReference type="ChEBI" id="CHEBI:65315"/>
        <dbReference type="ChEBI" id="CHEBI:74443"/>
    </reaction>
</comment>
<comment type="cofactor">
    <cofactor evidence="1 12 14">
        <name>FMN</name>
        <dbReference type="ChEBI" id="CHEBI:58210"/>
    </cofactor>
</comment>
<comment type="similarity">
    <text evidence="12">Belongs to the dus family.</text>
</comment>
<dbReference type="InterPro" id="IPR018517">
    <property type="entry name" value="tRNA_hU_synthase_CS"/>
</dbReference>
<evidence type="ECO:0000256" key="7">
    <source>
        <dbReference type="ARBA" id="ARBA00022857"/>
    </source>
</evidence>
<proteinExistence type="inferred from homology"/>
<feature type="binding site" evidence="14">
    <location>
        <begin position="220"/>
        <end position="221"/>
    </location>
    <ligand>
        <name>FMN</name>
        <dbReference type="ChEBI" id="CHEBI:58210"/>
    </ligand>
</feature>
<comment type="caution">
    <text evidence="16">The sequence shown here is derived from an EMBL/GenBank/DDBJ whole genome shotgun (WGS) entry which is preliminary data.</text>
</comment>
<dbReference type="PROSITE" id="PS01136">
    <property type="entry name" value="UPF0034"/>
    <property type="match status" value="1"/>
</dbReference>
<evidence type="ECO:0000256" key="1">
    <source>
        <dbReference type="ARBA" id="ARBA00001917"/>
    </source>
</evidence>
<dbReference type="GO" id="GO:0017150">
    <property type="term" value="F:tRNA dihydrouridine synthase activity"/>
    <property type="evidence" value="ECO:0007669"/>
    <property type="project" value="InterPro"/>
</dbReference>
<evidence type="ECO:0000256" key="5">
    <source>
        <dbReference type="ARBA" id="ARBA00022643"/>
    </source>
</evidence>
<evidence type="ECO:0000256" key="13">
    <source>
        <dbReference type="PIRSR" id="PIRSR006621-1"/>
    </source>
</evidence>
<dbReference type="Proteomes" id="UP000460298">
    <property type="component" value="Unassembled WGS sequence"/>
</dbReference>
<reference evidence="16 17" key="1">
    <citation type="submission" date="2019-10" db="EMBL/GenBank/DDBJ databases">
        <title>Extracellular Electron Transfer in a Candidatus Methanoperedens spp. Enrichment Culture.</title>
        <authorList>
            <person name="Berger S."/>
            <person name="Rangel Shaw D."/>
            <person name="Berben T."/>
            <person name="In 'T Zandt M."/>
            <person name="Frank J."/>
            <person name="Reimann J."/>
            <person name="Jetten M.S.M."/>
            <person name="Welte C.U."/>
        </authorList>
    </citation>
    <scope>NUCLEOTIDE SEQUENCE [LARGE SCALE GENOMIC DNA]</scope>
    <source>
        <strain evidence="16">SB12</strain>
    </source>
</reference>
<dbReference type="GO" id="GO:0000049">
    <property type="term" value="F:tRNA binding"/>
    <property type="evidence" value="ECO:0007669"/>
    <property type="project" value="UniProtKB-KW"/>
</dbReference>
<dbReference type="NCBIfam" id="TIGR00737">
    <property type="entry name" value="nifR3_yhdG"/>
    <property type="match status" value="1"/>
</dbReference>
<accession>A0A833LYE7</accession>
<dbReference type="SUPFAM" id="SSF51395">
    <property type="entry name" value="FMN-linked oxidoreductases"/>
    <property type="match status" value="1"/>
</dbReference>
<keyword evidence="3" id="KW-0820">tRNA-binding</keyword>
<keyword evidence="9 12" id="KW-0560">Oxidoreductase</keyword>
<dbReference type="InterPro" id="IPR035587">
    <property type="entry name" value="DUS-like_FMN-bd"/>
</dbReference>
<dbReference type="GO" id="GO:0050660">
    <property type="term" value="F:flavin adenine dinucleotide binding"/>
    <property type="evidence" value="ECO:0007669"/>
    <property type="project" value="InterPro"/>
</dbReference>
<evidence type="ECO:0000256" key="9">
    <source>
        <dbReference type="ARBA" id="ARBA00023002"/>
    </source>
</evidence>
<keyword evidence="5 12" id="KW-0288">FMN</keyword>
<feature type="binding site" evidence="14">
    <location>
        <position position="67"/>
    </location>
    <ligand>
        <name>FMN</name>
        <dbReference type="ChEBI" id="CHEBI:58210"/>
    </ligand>
</feature>
<keyword evidence="8" id="KW-0694">RNA-binding</keyword>
<feature type="binding site" evidence="14">
    <location>
        <begin position="13"/>
        <end position="15"/>
    </location>
    <ligand>
        <name>FMN</name>
        <dbReference type="ChEBI" id="CHEBI:58210"/>
    </ligand>
</feature>
<dbReference type="InterPro" id="IPR001269">
    <property type="entry name" value="DUS_fam"/>
</dbReference>
<dbReference type="CDD" id="cd02801">
    <property type="entry name" value="DUS_like_FMN"/>
    <property type="match status" value="1"/>
</dbReference>
<dbReference type="PIRSF" id="PIRSF006621">
    <property type="entry name" value="Dus"/>
    <property type="match status" value="1"/>
</dbReference>
<feature type="binding site" evidence="14">
    <location>
        <position position="136"/>
    </location>
    <ligand>
        <name>FMN</name>
        <dbReference type="ChEBI" id="CHEBI:58210"/>
    </ligand>
</feature>
<feature type="domain" description="DUS-like FMN-binding" evidence="15">
    <location>
        <begin position="11"/>
        <end position="297"/>
    </location>
</feature>
<protein>
    <recommendedName>
        <fullName evidence="12">tRNA-dihydrouridine synthase</fullName>
        <ecNumber evidence="12">1.3.1.-</ecNumber>
    </recommendedName>
</protein>
<comment type="catalytic activity">
    <reaction evidence="11">
        <text>a 5,6-dihydrouridine in tRNA + NAD(+) = a uridine in tRNA + NADH + H(+)</text>
        <dbReference type="Rhea" id="RHEA:54452"/>
        <dbReference type="Rhea" id="RHEA-COMP:13339"/>
        <dbReference type="Rhea" id="RHEA-COMP:13887"/>
        <dbReference type="ChEBI" id="CHEBI:15378"/>
        <dbReference type="ChEBI" id="CHEBI:57540"/>
        <dbReference type="ChEBI" id="CHEBI:57945"/>
        <dbReference type="ChEBI" id="CHEBI:65315"/>
        <dbReference type="ChEBI" id="CHEBI:74443"/>
    </reaction>
</comment>
<dbReference type="InterPro" id="IPR004652">
    <property type="entry name" value="DusB-like"/>
</dbReference>
<sequence>MPVVDYSGISLAPMAGYSDMPFRRICRRFGSALSYTEFVSTDAVVRENVRTLQMLRFAEDERPVIFQIFGYDVDTIVEAALRLEVLRPDGIDLNLGCSVPKVAHKGSGAALLQSPEKIGVIIEAMVKRLRVPVSAKMRIGWSDSGQAVDIARRIEDAGASMLAVHGRTADQRYTGRADWSVIGAIREAVKIPLLGNGDIESRADAEERMRRYGVDGILIGRAAHGNPWIFQSAANPVTAQELSSVFAEHLQAMLDFHGEQGLFRFRKHAAQYGRHFAMTDAQRSQLLSAATTEEMRHVFEQIVNDRRDSVFPSQKGSVTNQECCVL</sequence>
<dbReference type="PANTHER" id="PTHR11082:SF25">
    <property type="entry name" value="DUS-LIKE FMN-BINDING DOMAIN-CONTAINING PROTEIN"/>
    <property type="match status" value="1"/>
</dbReference>
<dbReference type="Pfam" id="PF01207">
    <property type="entry name" value="Dus"/>
    <property type="match status" value="1"/>
</dbReference>
<evidence type="ECO:0000313" key="17">
    <source>
        <dbReference type="Proteomes" id="UP000460298"/>
    </source>
</evidence>
<evidence type="ECO:0000259" key="15">
    <source>
        <dbReference type="Pfam" id="PF01207"/>
    </source>
</evidence>
<evidence type="ECO:0000256" key="6">
    <source>
        <dbReference type="ARBA" id="ARBA00022694"/>
    </source>
</evidence>
<comment type="function">
    <text evidence="2 12">Catalyzes the synthesis of 5,6-dihydrouridine (D), a modified base found in the D-loop of most tRNAs, via the reduction of the C5-C6 double bond in target uridines.</text>
</comment>
<evidence type="ECO:0000256" key="12">
    <source>
        <dbReference type="PIRNR" id="PIRNR006621"/>
    </source>
</evidence>
<dbReference type="InterPro" id="IPR024036">
    <property type="entry name" value="tRNA-dHydroUridine_Synthase_C"/>
</dbReference>
<dbReference type="EMBL" id="WBUI01000012">
    <property type="protein sequence ID" value="KAB2931750.1"/>
    <property type="molecule type" value="Genomic_DNA"/>
</dbReference>
<organism evidence="16 17">
    <name type="scientific">Leptonema illini</name>
    <dbReference type="NCBI Taxonomy" id="183"/>
    <lineage>
        <taxon>Bacteria</taxon>
        <taxon>Pseudomonadati</taxon>
        <taxon>Spirochaetota</taxon>
        <taxon>Spirochaetia</taxon>
        <taxon>Leptospirales</taxon>
        <taxon>Leptospiraceae</taxon>
        <taxon>Leptonema</taxon>
    </lineage>
</organism>
<evidence type="ECO:0000256" key="8">
    <source>
        <dbReference type="ARBA" id="ARBA00022884"/>
    </source>
</evidence>
<dbReference type="EC" id="1.3.1.-" evidence="12"/>
<feature type="binding site" evidence="14">
    <location>
        <position position="165"/>
    </location>
    <ligand>
        <name>FMN</name>
        <dbReference type="ChEBI" id="CHEBI:58210"/>
    </ligand>
</feature>
<dbReference type="InterPro" id="IPR013785">
    <property type="entry name" value="Aldolase_TIM"/>
</dbReference>
<dbReference type="Gene3D" id="3.20.20.70">
    <property type="entry name" value="Aldolase class I"/>
    <property type="match status" value="1"/>
</dbReference>
<evidence type="ECO:0000256" key="11">
    <source>
        <dbReference type="ARBA" id="ARBA00048802"/>
    </source>
</evidence>
<name>A0A833LYE7_9LEPT</name>
<dbReference type="AlphaFoldDB" id="A0A833LYE7"/>
<evidence type="ECO:0000313" key="16">
    <source>
        <dbReference type="EMBL" id="KAB2931750.1"/>
    </source>
</evidence>
<keyword evidence="6 12" id="KW-0819">tRNA processing</keyword>
<dbReference type="Gene3D" id="1.10.1200.80">
    <property type="entry name" value="Putative flavin oxidoreducatase, domain 2"/>
    <property type="match status" value="1"/>
</dbReference>
<evidence type="ECO:0000256" key="3">
    <source>
        <dbReference type="ARBA" id="ARBA00022555"/>
    </source>
</evidence>
<keyword evidence="7" id="KW-0521">NADP</keyword>
<dbReference type="PANTHER" id="PTHR11082">
    <property type="entry name" value="TRNA-DIHYDROURIDINE SYNTHASE"/>
    <property type="match status" value="1"/>
</dbReference>
<evidence type="ECO:0000256" key="14">
    <source>
        <dbReference type="PIRSR" id="PIRSR006621-2"/>
    </source>
</evidence>
<keyword evidence="4 12" id="KW-0285">Flavoprotein</keyword>
<evidence type="ECO:0000256" key="2">
    <source>
        <dbReference type="ARBA" id="ARBA00002790"/>
    </source>
</evidence>
<gene>
    <name evidence="16" type="primary">dusB</name>
    <name evidence="16" type="ORF">F9K24_12520</name>
</gene>
<evidence type="ECO:0000256" key="4">
    <source>
        <dbReference type="ARBA" id="ARBA00022630"/>
    </source>
</evidence>
<keyword evidence="14" id="KW-0547">Nucleotide-binding</keyword>
<feature type="active site" description="Proton donor" evidence="13">
    <location>
        <position position="97"/>
    </location>
</feature>